<sequence length="308" mass="32566">MSAQNVLFDAPGPKARRRHAVFTVIGFALAAVTLGLVVWKLQAQGQLDPSMWTVLFTADVWTQYLIPGLINTIKAAALSIVFALAFGLLFGMGRLSHNGPIRWVSGIVVEFFRSVPVLLMMYFFFQVFAFNNYFGADYNSLAAVVLALTLYNGSVIAELVRSGVHGLPSGQSEAGLSIGLTPGQTLRSIQLPQALTAMLPALVGQLVVILKDSALGTAITYPELLQAAKDVGTAYGNVIPAYVLAALIFILINYGLTNVAGRVERRLSRRGRGPRKGAAAAVVGTTVDGSLGGPLEDAAVGEAPGPPR</sequence>
<dbReference type="Proteomes" id="UP000316747">
    <property type="component" value="Unassembled WGS sequence"/>
</dbReference>
<evidence type="ECO:0000256" key="6">
    <source>
        <dbReference type="ARBA" id="ARBA00023136"/>
    </source>
</evidence>
<proteinExistence type="inferred from homology"/>
<dbReference type="Pfam" id="PF00528">
    <property type="entry name" value="BPD_transp_1"/>
    <property type="match status" value="1"/>
</dbReference>
<dbReference type="InterPro" id="IPR000515">
    <property type="entry name" value="MetI-like"/>
</dbReference>
<dbReference type="AlphaFoldDB" id="A0A543HWU8"/>
<feature type="transmembrane region" description="Helical" evidence="7">
    <location>
        <begin position="107"/>
        <end position="129"/>
    </location>
</feature>
<dbReference type="InterPro" id="IPR043429">
    <property type="entry name" value="ArtM/GltK/GlnP/TcyL/YhdX-like"/>
</dbReference>
<keyword evidence="5 7" id="KW-1133">Transmembrane helix</keyword>
<keyword evidence="2 7" id="KW-0813">Transport</keyword>
<feature type="transmembrane region" description="Helical" evidence="7">
    <location>
        <begin position="51"/>
        <end position="70"/>
    </location>
</feature>
<feature type="domain" description="ABC transmembrane type-1" evidence="9">
    <location>
        <begin position="69"/>
        <end position="260"/>
    </location>
</feature>
<dbReference type="OrthoDB" id="4543034at2"/>
<accession>A0A543HWU8</accession>
<gene>
    <name evidence="10" type="ORF">FBY41_2863</name>
</gene>
<feature type="transmembrane region" description="Helical" evidence="7">
    <location>
        <begin position="239"/>
        <end position="260"/>
    </location>
</feature>
<keyword evidence="3" id="KW-1003">Cell membrane</keyword>
<dbReference type="EMBL" id="VFPM01000002">
    <property type="protein sequence ID" value="TQM62824.1"/>
    <property type="molecule type" value="Genomic_DNA"/>
</dbReference>
<name>A0A543HWU8_9MICO</name>
<dbReference type="GO" id="GO:0006865">
    <property type="term" value="P:amino acid transport"/>
    <property type="evidence" value="ECO:0007669"/>
    <property type="project" value="TreeGrafter"/>
</dbReference>
<dbReference type="PANTHER" id="PTHR30614:SF21">
    <property type="entry name" value="AMINO ACID ABC TRANSPORTER PERMEASE"/>
    <property type="match status" value="1"/>
</dbReference>
<comment type="caution">
    <text evidence="10">The sequence shown here is derived from an EMBL/GenBank/DDBJ whole genome shotgun (WGS) entry which is preliminary data.</text>
</comment>
<organism evidence="10 11">
    <name type="scientific">Humibacillus xanthopallidus</name>
    <dbReference type="NCBI Taxonomy" id="412689"/>
    <lineage>
        <taxon>Bacteria</taxon>
        <taxon>Bacillati</taxon>
        <taxon>Actinomycetota</taxon>
        <taxon>Actinomycetes</taxon>
        <taxon>Micrococcales</taxon>
        <taxon>Intrasporangiaceae</taxon>
        <taxon>Humibacillus</taxon>
    </lineage>
</organism>
<protein>
    <submittedName>
        <fullName evidence="10">Amino acid ABC transporter membrane protein 2 (PAAT family)</fullName>
    </submittedName>
</protein>
<evidence type="ECO:0000313" key="11">
    <source>
        <dbReference type="Proteomes" id="UP000316747"/>
    </source>
</evidence>
<evidence type="ECO:0000256" key="3">
    <source>
        <dbReference type="ARBA" id="ARBA00022475"/>
    </source>
</evidence>
<dbReference type="InterPro" id="IPR035906">
    <property type="entry name" value="MetI-like_sf"/>
</dbReference>
<dbReference type="Gene3D" id="1.10.3720.10">
    <property type="entry name" value="MetI-like"/>
    <property type="match status" value="1"/>
</dbReference>
<evidence type="ECO:0000256" key="7">
    <source>
        <dbReference type="RuleBase" id="RU363032"/>
    </source>
</evidence>
<comment type="subcellular location">
    <subcellularLocation>
        <location evidence="1 7">Cell membrane</location>
        <topology evidence="1 7">Multi-pass membrane protein</topology>
    </subcellularLocation>
</comment>
<evidence type="ECO:0000256" key="4">
    <source>
        <dbReference type="ARBA" id="ARBA00022692"/>
    </source>
</evidence>
<evidence type="ECO:0000256" key="5">
    <source>
        <dbReference type="ARBA" id="ARBA00022989"/>
    </source>
</evidence>
<dbReference type="InterPro" id="IPR010065">
    <property type="entry name" value="AA_ABC_transptr_permease_3TM"/>
</dbReference>
<keyword evidence="4 7" id="KW-0812">Transmembrane</keyword>
<keyword evidence="11" id="KW-1185">Reference proteome</keyword>
<evidence type="ECO:0000256" key="1">
    <source>
        <dbReference type="ARBA" id="ARBA00004651"/>
    </source>
</evidence>
<comment type="similarity">
    <text evidence="7">Belongs to the binding-protein-dependent transport system permease family.</text>
</comment>
<evidence type="ECO:0000256" key="8">
    <source>
        <dbReference type="SAM" id="MobiDB-lite"/>
    </source>
</evidence>
<feature type="transmembrane region" description="Helical" evidence="7">
    <location>
        <begin position="76"/>
        <end position="95"/>
    </location>
</feature>
<evidence type="ECO:0000259" key="9">
    <source>
        <dbReference type="PROSITE" id="PS50928"/>
    </source>
</evidence>
<feature type="transmembrane region" description="Helical" evidence="7">
    <location>
        <begin position="20"/>
        <end position="39"/>
    </location>
</feature>
<evidence type="ECO:0000256" key="2">
    <source>
        <dbReference type="ARBA" id="ARBA00022448"/>
    </source>
</evidence>
<dbReference type="NCBIfam" id="TIGR01726">
    <property type="entry name" value="HEQRo_perm_3TM"/>
    <property type="match status" value="1"/>
</dbReference>
<dbReference type="PANTHER" id="PTHR30614">
    <property type="entry name" value="MEMBRANE COMPONENT OF AMINO ACID ABC TRANSPORTER"/>
    <property type="match status" value="1"/>
</dbReference>
<dbReference type="RefSeq" id="WP_141844851.1">
    <property type="nucleotide sequence ID" value="NZ_VFPM01000002.1"/>
</dbReference>
<feature type="region of interest" description="Disordered" evidence="8">
    <location>
        <begin position="285"/>
        <end position="308"/>
    </location>
</feature>
<reference evidence="10 11" key="1">
    <citation type="submission" date="2019-06" db="EMBL/GenBank/DDBJ databases">
        <title>Genome sequencing of plant associated microbes to promote plant fitness in Sorghum bicolor and Oryza sativa.</title>
        <authorList>
            <person name="Coleman-Derr D."/>
        </authorList>
    </citation>
    <scope>NUCLEOTIDE SEQUENCE [LARGE SCALE GENOMIC DNA]</scope>
    <source>
        <strain evidence="10 11">KV-663</strain>
    </source>
</reference>
<dbReference type="PROSITE" id="PS50928">
    <property type="entry name" value="ABC_TM1"/>
    <property type="match status" value="1"/>
</dbReference>
<keyword evidence="6 7" id="KW-0472">Membrane</keyword>
<dbReference type="GO" id="GO:0043190">
    <property type="term" value="C:ATP-binding cassette (ABC) transporter complex"/>
    <property type="evidence" value="ECO:0007669"/>
    <property type="project" value="InterPro"/>
</dbReference>
<dbReference type="CDD" id="cd06261">
    <property type="entry name" value="TM_PBP2"/>
    <property type="match status" value="1"/>
</dbReference>
<evidence type="ECO:0000313" key="10">
    <source>
        <dbReference type="EMBL" id="TQM62824.1"/>
    </source>
</evidence>
<feature type="transmembrane region" description="Helical" evidence="7">
    <location>
        <begin position="141"/>
        <end position="160"/>
    </location>
</feature>
<dbReference type="SUPFAM" id="SSF161098">
    <property type="entry name" value="MetI-like"/>
    <property type="match status" value="1"/>
</dbReference>
<dbReference type="GO" id="GO:0022857">
    <property type="term" value="F:transmembrane transporter activity"/>
    <property type="evidence" value="ECO:0007669"/>
    <property type="project" value="InterPro"/>
</dbReference>